<gene>
    <name evidence="3" type="ORF">AMURIS_01800</name>
</gene>
<evidence type="ECO:0000256" key="2">
    <source>
        <dbReference type="SAM" id="SignalP"/>
    </source>
</evidence>
<evidence type="ECO:0000313" key="3">
    <source>
        <dbReference type="EMBL" id="SOY29085.1"/>
    </source>
</evidence>
<organism evidence="3 4">
    <name type="scientific">Acetatifactor muris</name>
    <dbReference type="NCBI Taxonomy" id="879566"/>
    <lineage>
        <taxon>Bacteria</taxon>
        <taxon>Bacillati</taxon>
        <taxon>Bacillota</taxon>
        <taxon>Clostridia</taxon>
        <taxon>Lachnospirales</taxon>
        <taxon>Lachnospiraceae</taxon>
        <taxon>Acetatifactor</taxon>
    </lineage>
</organism>
<keyword evidence="2" id="KW-0732">Signal</keyword>
<sequence>MRKKILAAMIAATTLLCACSYDFGAGNLGGGQKEESGQEQQGQEEGSGQDSGADEKEETDDYIRGTNTDAGWESEFWGLHFTAPEGLYMLNEEGLNTAMGLGKELVSKNYSELQATYAEMVSLYEMMCMSPGGETNVVVTVEKLYMKNMSSADYMKAAMTQLEALKEPVYTILENDGNETEIGGENFCVAKVKGESGAASLYQDYYVRVKNNRALIIIITYGDGDEEGAQTILNSFEAY</sequence>
<dbReference type="PROSITE" id="PS51257">
    <property type="entry name" value="PROKAR_LIPOPROTEIN"/>
    <property type="match status" value="1"/>
</dbReference>
<feature type="region of interest" description="Disordered" evidence="1">
    <location>
        <begin position="30"/>
        <end position="65"/>
    </location>
</feature>
<dbReference type="RefSeq" id="WP_103239205.1">
    <property type="nucleotide sequence ID" value="NZ_CANRXC010000039.1"/>
</dbReference>
<name>A0A2K4ZF40_9FIRM</name>
<feature type="chain" id="PRO_5014449554" evidence="2">
    <location>
        <begin position="25"/>
        <end position="239"/>
    </location>
</feature>
<protein>
    <submittedName>
        <fullName evidence="3">Uncharacterized protein</fullName>
    </submittedName>
</protein>
<evidence type="ECO:0000313" key="4">
    <source>
        <dbReference type="Proteomes" id="UP000236311"/>
    </source>
</evidence>
<keyword evidence="4" id="KW-1185">Reference proteome</keyword>
<feature type="compositionally biased region" description="Low complexity" evidence="1">
    <location>
        <begin position="38"/>
        <end position="51"/>
    </location>
</feature>
<proteinExistence type="predicted"/>
<evidence type="ECO:0000256" key="1">
    <source>
        <dbReference type="SAM" id="MobiDB-lite"/>
    </source>
</evidence>
<reference evidence="3 4" key="1">
    <citation type="submission" date="2018-01" db="EMBL/GenBank/DDBJ databases">
        <authorList>
            <person name="Gaut B.S."/>
            <person name="Morton B.R."/>
            <person name="Clegg M.T."/>
            <person name="Duvall M.R."/>
        </authorList>
    </citation>
    <scope>NUCLEOTIDE SEQUENCE [LARGE SCALE GENOMIC DNA]</scope>
    <source>
        <strain evidence="3">GP69</strain>
    </source>
</reference>
<dbReference type="Proteomes" id="UP000236311">
    <property type="component" value="Unassembled WGS sequence"/>
</dbReference>
<dbReference type="Gene3D" id="3.40.1000.10">
    <property type="entry name" value="Mog1/PsbP, alpha/beta/alpha sandwich"/>
    <property type="match status" value="1"/>
</dbReference>
<dbReference type="EMBL" id="OFSM01000008">
    <property type="protein sequence ID" value="SOY29085.1"/>
    <property type="molecule type" value="Genomic_DNA"/>
</dbReference>
<accession>A0A2K4ZF40</accession>
<dbReference type="AlphaFoldDB" id="A0A2K4ZF40"/>
<feature type="signal peptide" evidence="2">
    <location>
        <begin position="1"/>
        <end position="24"/>
    </location>
</feature>
<dbReference type="OrthoDB" id="2048617at2"/>